<evidence type="ECO:0000313" key="4">
    <source>
        <dbReference type="Proteomes" id="UP000008810"/>
    </source>
</evidence>
<feature type="compositionally biased region" description="Pro residues" evidence="1">
    <location>
        <begin position="1"/>
        <end position="25"/>
    </location>
</feature>
<evidence type="ECO:0000313" key="2">
    <source>
        <dbReference type="EMBL" id="KQJ88390.1"/>
    </source>
</evidence>
<reference evidence="2 3" key="1">
    <citation type="journal article" date="2010" name="Nature">
        <title>Genome sequencing and analysis of the model grass Brachypodium distachyon.</title>
        <authorList>
            <consortium name="International Brachypodium Initiative"/>
        </authorList>
    </citation>
    <scope>NUCLEOTIDE SEQUENCE [LARGE SCALE GENOMIC DNA]</scope>
    <source>
        <strain evidence="2 3">Bd21</strain>
    </source>
</reference>
<evidence type="ECO:0000256" key="1">
    <source>
        <dbReference type="SAM" id="MobiDB-lite"/>
    </source>
</evidence>
<gene>
    <name evidence="2" type="ORF">BRADI_4g17396v3</name>
</gene>
<sequence>MTECRPPTPPPSSHGRRFPPPPPVAAGPISSSARLAASWTLAEAAASLPPRPPPLRAAVQLSAGFEGAAGRIQGEETPSRLPQPPSPPSYRSLSRKANTTRCRRAPSPSTCWPTIGLLRTVKDSGCYTTDRANTNIEV</sequence>
<dbReference type="EnsemblPlants" id="KQJ88389">
    <property type="protein sequence ID" value="KQJ88389"/>
    <property type="gene ID" value="BRADI_4g17396v3"/>
</dbReference>
<dbReference type="EMBL" id="CM000883">
    <property type="protein sequence ID" value="KQJ88390.1"/>
    <property type="molecule type" value="Genomic_DNA"/>
</dbReference>
<dbReference type="EMBL" id="CM000883">
    <property type="protein sequence ID" value="KQJ88389.1"/>
    <property type="molecule type" value="Genomic_DNA"/>
</dbReference>
<dbReference type="Gramene" id="KQJ88390">
    <property type="protein sequence ID" value="KQJ88390"/>
    <property type="gene ID" value="BRADI_4g17396v3"/>
</dbReference>
<organism evidence="2">
    <name type="scientific">Brachypodium distachyon</name>
    <name type="common">Purple false brome</name>
    <name type="synonym">Trachynia distachya</name>
    <dbReference type="NCBI Taxonomy" id="15368"/>
    <lineage>
        <taxon>Eukaryota</taxon>
        <taxon>Viridiplantae</taxon>
        <taxon>Streptophyta</taxon>
        <taxon>Embryophyta</taxon>
        <taxon>Tracheophyta</taxon>
        <taxon>Spermatophyta</taxon>
        <taxon>Magnoliopsida</taxon>
        <taxon>Liliopsida</taxon>
        <taxon>Poales</taxon>
        <taxon>Poaceae</taxon>
        <taxon>BOP clade</taxon>
        <taxon>Pooideae</taxon>
        <taxon>Stipodae</taxon>
        <taxon>Brachypodieae</taxon>
        <taxon>Brachypodium</taxon>
    </lineage>
</organism>
<name>A0A0Q3ELC1_BRADI</name>
<keyword evidence="4" id="KW-1185">Reference proteome</keyword>
<dbReference type="AlphaFoldDB" id="A0A0Q3ELC1"/>
<dbReference type="EnsemblPlants" id="KQJ88390">
    <property type="protein sequence ID" value="KQJ88390"/>
    <property type="gene ID" value="BRADI_4g17396v3"/>
</dbReference>
<protein>
    <submittedName>
        <fullName evidence="2 3">Uncharacterized protein</fullName>
    </submittedName>
</protein>
<accession>A0A0Q3ELC1</accession>
<reference evidence="2" key="2">
    <citation type="submission" date="2017-06" db="EMBL/GenBank/DDBJ databases">
        <title>WGS assembly of Brachypodium distachyon.</title>
        <authorList>
            <consortium name="The International Brachypodium Initiative"/>
            <person name="Lucas S."/>
            <person name="Harmon-Smith M."/>
            <person name="Lail K."/>
            <person name="Tice H."/>
            <person name="Grimwood J."/>
            <person name="Bruce D."/>
            <person name="Barry K."/>
            <person name="Shu S."/>
            <person name="Lindquist E."/>
            <person name="Wang M."/>
            <person name="Pitluck S."/>
            <person name="Vogel J.P."/>
            <person name="Garvin D.F."/>
            <person name="Mockler T.C."/>
            <person name="Schmutz J."/>
            <person name="Rokhsar D."/>
            <person name="Bevan M.W."/>
        </authorList>
    </citation>
    <scope>NUCLEOTIDE SEQUENCE</scope>
    <source>
        <strain evidence="2">Bd21</strain>
    </source>
</reference>
<feature type="region of interest" description="Disordered" evidence="1">
    <location>
        <begin position="1"/>
        <end position="31"/>
    </location>
</feature>
<reference evidence="3" key="3">
    <citation type="submission" date="2018-08" db="UniProtKB">
        <authorList>
            <consortium name="EnsemblPlants"/>
        </authorList>
    </citation>
    <scope>IDENTIFICATION</scope>
    <source>
        <strain evidence="3">cv. Bd21</strain>
    </source>
</reference>
<proteinExistence type="predicted"/>
<dbReference type="InParanoid" id="A0A0Q3ELC1"/>
<feature type="region of interest" description="Disordered" evidence="1">
    <location>
        <begin position="66"/>
        <end position="108"/>
    </location>
</feature>
<dbReference type="Proteomes" id="UP000008810">
    <property type="component" value="Chromosome 4"/>
</dbReference>
<dbReference type="Gramene" id="KQJ88389">
    <property type="protein sequence ID" value="KQJ88389"/>
    <property type="gene ID" value="BRADI_4g17396v3"/>
</dbReference>
<evidence type="ECO:0000313" key="3">
    <source>
        <dbReference type="EnsemblPlants" id="KQJ88389"/>
    </source>
</evidence>